<dbReference type="PANTHER" id="PTHR43394">
    <property type="entry name" value="ATP-DEPENDENT PERMEASE MDL1, MITOCHONDRIAL"/>
    <property type="match status" value="1"/>
</dbReference>
<feature type="domain" description="ABC transporter" evidence="6">
    <location>
        <begin position="336"/>
        <end position="569"/>
    </location>
</feature>
<evidence type="ECO:0000313" key="9">
    <source>
        <dbReference type="Proteomes" id="UP000730618"/>
    </source>
</evidence>
<keyword evidence="3 5" id="KW-1133">Transmembrane helix</keyword>
<evidence type="ECO:0000313" key="8">
    <source>
        <dbReference type="EMBL" id="CAG7637231.1"/>
    </source>
</evidence>
<dbReference type="Proteomes" id="UP000730618">
    <property type="component" value="Unassembled WGS sequence"/>
</dbReference>
<evidence type="ECO:0000256" key="5">
    <source>
        <dbReference type="SAM" id="Phobius"/>
    </source>
</evidence>
<evidence type="ECO:0000256" key="2">
    <source>
        <dbReference type="ARBA" id="ARBA00022692"/>
    </source>
</evidence>
<name>A0ABM8VG43_9BACL</name>
<dbReference type="PANTHER" id="PTHR43394:SF1">
    <property type="entry name" value="ATP-BINDING CASSETTE SUB-FAMILY B MEMBER 10, MITOCHONDRIAL"/>
    <property type="match status" value="1"/>
</dbReference>
<dbReference type="EC" id="3.6.3.-" evidence="8"/>
<feature type="transmembrane region" description="Helical" evidence="5">
    <location>
        <begin position="242"/>
        <end position="261"/>
    </location>
</feature>
<dbReference type="InterPro" id="IPR039421">
    <property type="entry name" value="Type_1_exporter"/>
</dbReference>
<evidence type="ECO:0000259" key="7">
    <source>
        <dbReference type="PROSITE" id="PS50929"/>
    </source>
</evidence>
<reference evidence="8 9" key="1">
    <citation type="submission" date="2021-06" db="EMBL/GenBank/DDBJ databases">
        <authorList>
            <person name="Criscuolo A."/>
        </authorList>
    </citation>
    <scope>NUCLEOTIDE SEQUENCE [LARGE SCALE GENOMIC DNA]</scope>
    <source>
        <strain evidence="9">CIP 111802</strain>
    </source>
</reference>
<dbReference type="InterPro" id="IPR017871">
    <property type="entry name" value="ABC_transporter-like_CS"/>
</dbReference>
<dbReference type="InterPro" id="IPR003593">
    <property type="entry name" value="AAA+_ATPase"/>
</dbReference>
<dbReference type="InterPro" id="IPR003439">
    <property type="entry name" value="ABC_transporter-like_ATP-bd"/>
</dbReference>
<organism evidence="8 9">
    <name type="scientific">Paenibacillus allorhizosphaerae</name>
    <dbReference type="NCBI Taxonomy" id="2849866"/>
    <lineage>
        <taxon>Bacteria</taxon>
        <taxon>Bacillati</taxon>
        <taxon>Bacillota</taxon>
        <taxon>Bacilli</taxon>
        <taxon>Bacillales</taxon>
        <taxon>Paenibacillaceae</taxon>
        <taxon>Paenibacillus</taxon>
    </lineage>
</organism>
<comment type="caution">
    <text evidence="8">The sequence shown here is derived from an EMBL/GenBank/DDBJ whole genome shotgun (WGS) entry which is preliminary data.</text>
</comment>
<sequence length="584" mass="66596">MFKQLWLYADRERWKVVVYLSLHTVSLLGELGQPFALSMIMSTLQSNRATVIDEVIQWVLFYVLCFSVFEMFHRGARNIERFVSFRSRRRFVLAMYDHLQSLPLRWHTDNHSGAVIDRVNKAADGLHSFCVSQYTYVAFFMKFWGPLIILWQISPAVSAITVCSGILSVMITKRLYQWSVPEYRAQNDKFHQVAAALHDYISNIRTIITLRLGPSAKKDLEARVNKAFPHIVKEHHITQIKCFIAASIFMLLEVGTIFYYIVSQKQAGQPILIGSVTAIFFYIRQCVSSFKFYTFDYEAVIHQKNDFEAVQPICSERERSHTKLEERTVLDPWNRLHVQSLYFSYGDERSRLDDISLTLTKGRKIALVGESGAGKSTMLQLLRGLLSPQEGTLISDEGKSLPLSSLGGITTLIPQEPEIFENTIRYNITMGMLATDEDLLSAIRIAGFGDVLERLPNGLESDVREKGVTLSGGEKQRLALARGIFSIQDSEIVLLDEPTSNVDPSNEWNIFEALFEHLSGRCVVSVLHRLHLVQHFNYVYVFKKGTIVEEGTFADLCGRNGEFTRLWNKYLADGDARDRNVSVT</sequence>
<dbReference type="PROSITE" id="PS50893">
    <property type="entry name" value="ABC_TRANSPORTER_2"/>
    <property type="match status" value="1"/>
</dbReference>
<dbReference type="Pfam" id="PF00664">
    <property type="entry name" value="ABC_membrane"/>
    <property type="match status" value="1"/>
</dbReference>
<accession>A0ABM8VG43</accession>
<keyword evidence="8" id="KW-0067">ATP-binding</keyword>
<feature type="transmembrane region" description="Helical" evidence="5">
    <location>
        <begin position="159"/>
        <end position="176"/>
    </location>
</feature>
<keyword evidence="8" id="KW-0547">Nucleotide-binding</keyword>
<evidence type="ECO:0000259" key="6">
    <source>
        <dbReference type="PROSITE" id="PS50893"/>
    </source>
</evidence>
<dbReference type="InterPro" id="IPR011527">
    <property type="entry name" value="ABC1_TM_dom"/>
</dbReference>
<dbReference type="Pfam" id="PF00005">
    <property type="entry name" value="ABC_tran"/>
    <property type="match status" value="1"/>
</dbReference>
<evidence type="ECO:0000256" key="3">
    <source>
        <dbReference type="ARBA" id="ARBA00022989"/>
    </source>
</evidence>
<gene>
    <name evidence="8" type="ORF">PAECIP111802_02335</name>
</gene>
<keyword evidence="2 5" id="KW-0812">Transmembrane</keyword>
<dbReference type="EMBL" id="CAJVCE010000005">
    <property type="protein sequence ID" value="CAG7637231.1"/>
    <property type="molecule type" value="Genomic_DNA"/>
</dbReference>
<evidence type="ECO:0000256" key="1">
    <source>
        <dbReference type="ARBA" id="ARBA00004141"/>
    </source>
</evidence>
<keyword evidence="4 5" id="KW-0472">Membrane</keyword>
<dbReference type="GO" id="GO:0005524">
    <property type="term" value="F:ATP binding"/>
    <property type="evidence" value="ECO:0007669"/>
    <property type="project" value="UniProtKB-KW"/>
</dbReference>
<dbReference type="GO" id="GO:0016787">
    <property type="term" value="F:hydrolase activity"/>
    <property type="evidence" value="ECO:0007669"/>
    <property type="project" value="UniProtKB-KW"/>
</dbReference>
<dbReference type="PROSITE" id="PS50929">
    <property type="entry name" value="ABC_TM1F"/>
    <property type="match status" value="1"/>
</dbReference>
<dbReference type="PROSITE" id="PS00211">
    <property type="entry name" value="ABC_TRANSPORTER_1"/>
    <property type="match status" value="1"/>
</dbReference>
<proteinExistence type="predicted"/>
<feature type="domain" description="ABC transmembrane type-1" evidence="7">
    <location>
        <begin position="25"/>
        <end position="302"/>
    </location>
</feature>
<keyword evidence="9" id="KW-1185">Reference proteome</keyword>
<comment type="subcellular location">
    <subcellularLocation>
        <location evidence="1">Membrane</location>
        <topology evidence="1">Multi-pass membrane protein</topology>
    </subcellularLocation>
</comment>
<protein>
    <submittedName>
        <fullName evidence="8">Multidrug export ATP-binding/permease protein</fullName>
        <ecNumber evidence="8">3.6.3.-</ecNumber>
    </submittedName>
</protein>
<dbReference type="SMART" id="SM00382">
    <property type="entry name" value="AAA"/>
    <property type="match status" value="1"/>
</dbReference>
<keyword evidence="8" id="KW-0378">Hydrolase</keyword>
<evidence type="ECO:0000256" key="4">
    <source>
        <dbReference type="ARBA" id="ARBA00023136"/>
    </source>
</evidence>